<keyword evidence="3" id="KW-1185">Reference proteome</keyword>
<evidence type="ECO:0000313" key="3">
    <source>
        <dbReference type="Proteomes" id="UP000676967"/>
    </source>
</evidence>
<feature type="transmembrane region" description="Helical" evidence="1">
    <location>
        <begin position="90"/>
        <end position="113"/>
    </location>
</feature>
<keyword evidence="1" id="KW-0472">Membrane</keyword>
<evidence type="ECO:0008006" key="4">
    <source>
        <dbReference type="Google" id="ProtNLM"/>
    </source>
</evidence>
<keyword evidence="1" id="KW-0812">Transmembrane</keyword>
<dbReference type="EMBL" id="AP023356">
    <property type="protein sequence ID" value="BCJ47090.1"/>
    <property type="molecule type" value="Genomic_DNA"/>
</dbReference>
<evidence type="ECO:0000313" key="2">
    <source>
        <dbReference type="EMBL" id="BCJ47090.1"/>
    </source>
</evidence>
<organism evidence="2 3">
    <name type="scientific">Actinoplanes ianthinogenes</name>
    <dbReference type="NCBI Taxonomy" id="122358"/>
    <lineage>
        <taxon>Bacteria</taxon>
        <taxon>Bacillati</taxon>
        <taxon>Actinomycetota</taxon>
        <taxon>Actinomycetes</taxon>
        <taxon>Micromonosporales</taxon>
        <taxon>Micromonosporaceae</taxon>
        <taxon>Actinoplanes</taxon>
    </lineage>
</organism>
<protein>
    <recommendedName>
        <fullName evidence="4">Aromatic ring-opening dioxygenase LigA</fullName>
    </recommendedName>
</protein>
<sequence>MVAAGILIVAGVTTYTVVSTTLANQHITVSDDAEHFAGQKVNQPWEAYAQANVIAKHASDMAGGKTYAELPRDDPNRNSVMNASFLQASLFTSVVAFGVAALAVGLGVVFFLIAMALNRLSRRDVVAAAT</sequence>
<name>A0ABM7M669_9ACTN</name>
<evidence type="ECO:0000256" key="1">
    <source>
        <dbReference type="SAM" id="Phobius"/>
    </source>
</evidence>
<gene>
    <name evidence="2" type="ORF">Aiant_77470</name>
</gene>
<accession>A0ABM7M669</accession>
<proteinExistence type="predicted"/>
<keyword evidence="1" id="KW-1133">Transmembrane helix</keyword>
<dbReference type="Proteomes" id="UP000676967">
    <property type="component" value="Chromosome"/>
</dbReference>
<reference evidence="2 3" key="1">
    <citation type="submission" date="2020-08" db="EMBL/GenBank/DDBJ databases">
        <title>Whole genome shotgun sequence of Actinoplanes ianthinogenes NBRC 13996.</title>
        <authorList>
            <person name="Komaki H."/>
            <person name="Tamura T."/>
        </authorList>
    </citation>
    <scope>NUCLEOTIDE SEQUENCE [LARGE SCALE GENOMIC DNA]</scope>
    <source>
        <strain evidence="2 3">NBRC 13996</strain>
    </source>
</reference>